<dbReference type="Pfam" id="PF03372">
    <property type="entry name" value="Exo_endo_phos"/>
    <property type="match status" value="1"/>
</dbReference>
<feature type="domain" description="Endonuclease/exonuclease/phosphatase" evidence="1">
    <location>
        <begin position="27"/>
        <end position="179"/>
    </location>
</feature>
<dbReference type="AlphaFoldDB" id="A0A5B6VPJ3"/>
<evidence type="ECO:0000313" key="3">
    <source>
        <dbReference type="Proteomes" id="UP000325315"/>
    </source>
</evidence>
<evidence type="ECO:0000313" key="2">
    <source>
        <dbReference type="EMBL" id="KAA3471106.1"/>
    </source>
</evidence>
<dbReference type="EMBL" id="SMMG02000006">
    <property type="protein sequence ID" value="KAA3471106.1"/>
    <property type="molecule type" value="Genomic_DNA"/>
</dbReference>
<proteinExistence type="predicted"/>
<dbReference type="OrthoDB" id="1001523at2759"/>
<dbReference type="GO" id="GO:0004527">
    <property type="term" value="F:exonuclease activity"/>
    <property type="evidence" value="ECO:0007669"/>
    <property type="project" value="UniProtKB-KW"/>
</dbReference>
<keyword evidence="2" id="KW-0255">Endonuclease</keyword>
<dbReference type="SUPFAM" id="SSF56219">
    <property type="entry name" value="DNase I-like"/>
    <property type="match status" value="1"/>
</dbReference>
<keyword evidence="2" id="KW-0378">Hydrolase</keyword>
<dbReference type="InterPro" id="IPR036691">
    <property type="entry name" value="Endo/exonu/phosph_ase_sf"/>
</dbReference>
<comment type="caution">
    <text evidence="2">The sequence shown here is derived from an EMBL/GenBank/DDBJ whole genome shotgun (WGS) entry which is preliminary data.</text>
</comment>
<dbReference type="PANTHER" id="PTHR33710:SF62">
    <property type="entry name" value="DUF4283 DOMAIN PROTEIN"/>
    <property type="match status" value="1"/>
</dbReference>
<evidence type="ECO:0000259" key="1">
    <source>
        <dbReference type="Pfam" id="PF03372"/>
    </source>
</evidence>
<organism evidence="2 3">
    <name type="scientific">Gossypium australe</name>
    <dbReference type="NCBI Taxonomy" id="47621"/>
    <lineage>
        <taxon>Eukaryota</taxon>
        <taxon>Viridiplantae</taxon>
        <taxon>Streptophyta</taxon>
        <taxon>Embryophyta</taxon>
        <taxon>Tracheophyta</taxon>
        <taxon>Spermatophyta</taxon>
        <taxon>Magnoliopsida</taxon>
        <taxon>eudicotyledons</taxon>
        <taxon>Gunneridae</taxon>
        <taxon>Pentapetalae</taxon>
        <taxon>rosids</taxon>
        <taxon>malvids</taxon>
        <taxon>Malvales</taxon>
        <taxon>Malvaceae</taxon>
        <taxon>Malvoideae</taxon>
        <taxon>Gossypium</taxon>
    </lineage>
</organism>
<dbReference type="GO" id="GO:0004519">
    <property type="term" value="F:endonuclease activity"/>
    <property type="evidence" value="ECO:0007669"/>
    <property type="project" value="UniProtKB-KW"/>
</dbReference>
<dbReference type="PANTHER" id="PTHR33710">
    <property type="entry name" value="BNAC02G09200D PROTEIN"/>
    <property type="match status" value="1"/>
</dbReference>
<dbReference type="Gene3D" id="3.60.10.10">
    <property type="entry name" value="Endonuclease/exonuclease/phosphatase"/>
    <property type="match status" value="1"/>
</dbReference>
<keyword evidence="2" id="KW-0540">Nuclease</keyword>
<dbReference type="Proteomes" id="UP000325315">
    <property type="component" value="Unassembled WGS sequence"/>
</dbReference>
<reference evidence="3" key="1">
    <citation type="journal article" date="2019" name="Plant Biotechnol. J.">
        <title>Genome sequencing of the Australian wild diploid species Gossypium australe highlights disease resistance and delayed gland morphogenesis.</title>
        <authorList>
            <person name="Cai Y."/>
            <person name="Cai X."/>
            <person name="Wang Q."/>
            <person name="Wang P."/>
            <person name="Zhang Y."/>
            <person name="Cai C."/>
            <person name="Xu Y."/>
            <person name="Wang K."/>
            <person name="Zhou Z."/>
            <person name="Wang C."/>
            <person name="Geng S."/>
            <person name="Li B."/>
            <person name="Dong Q."/>
            <person name="Hou Y."/>
            <person name="Wang H."/>
            <person name="Ai P."/>
            <person name="Liu Z."/>
            <person name="Yi F."/>
            <person name="Sun M."/>
            <person name="An G."/>
            <person name="Cheng J."/>
            <person name="Zhang Y."/>
            <person name="Shi Q."/>
            <person name="Xie Y."/>
            <person name="Shi X."/>
            <person name="Chang Y."/>
            <person name="Huang F."/>
            <person name="Chen Y."/>
            <person name="Hong S."/>
            <person name="Mi L."/>
            <person name="Sun Q."/>
            <person name="Zhang L."/>
            <person name="Zhou B."/>
            <person name="Peng R."/>
            <person name="Zhang X."/>
            <person name="Liu F."/>
        </authorList>
    </citation>
    <scope>NUCLEOTIDE SEQUENCE [LARGE SCALE GENOMIC DNA]</scope>
    <source>
        <strain evidence="3">cv. PA1801</strain>
    </source>
</reference>
<protein>
    <submittedName>
        <fullName evidence="2">Endonuclease/exonuclease/phosphatase</fullName>
    </submittedName>
</protein>
<keyword evidence="2" id="KW-0269">Exonuclease</keyword>
<sequence>METKLDQKCMERVRRSCGFNSGIDIKAEGSRGGLCLAWKSGIVVTLRRGLRQKEWRFTGFYGSPYLKDRNFVWNLLRRLGQECNYPWLVTGDFNEILYSFEKSGGVPRDQKRMEAFRETLEECQLMDIGYSGVWFTWERGNLPETNIRERLDRGVANVEWLLLFPMGNIHHLPYSTSDHCPILINIDSSIILSGCRRFHFEAWWTIEESFEDVIREFWESSSATLVEKLMHLHIHLKKWACSN</sequence>
<accession>A0A5B6VPJ3</accession>
<keyword evidence="3" id="KW-1185">Reference proteome</keyword>
<dbReference type="InterPro" id="IPR005135">
    <property type="entry name" value="Endo/exonuclease/phosphatase"/>
</dbReference>
<gene>
    <name evidence="2" type="ORF">EPI10_016760</name>
</gene>
<name>A0A5B6VPJ3_9ROSI</name>